<dbReference type="SUPFAM" id="SSF102405">
    <property type="entry name" value="MCP/YpsA-like"/>
    <property type="match status" value="1"/>
</dbReference>
<evidence type="ECO:0000256" key="1">
    <source>
        <dbReference type="ARBA" id="ARBA00006525"/>
    </source>
</evidence>
<dbReference type="InterPro" id="IPR003488">
    <property type="entry name" value="DprA"/>
</dbReference>
<dbReference type="InterPro" id="IPR057666">
    <property type="entry name" value="DrpA_SLOG"/>
</dbReference>
<dbReference type="AlphaFoldDB" id="A0A1F7J549"/>
<organism evidence="4 5">
    <name type="scientific">Candidatus Roizmanbacteria bacterium RIFCSPLOWO2_01_FULL_40_42</name>
    <dbReference type="NCBI Taxonomy" id="1802066"/>
    <lineage>
        <taxon>Bacteria</taxon>
        <taxon>Candidatus Roizmaniibacteriota</taxon>
    </lineage>
</organism>
<sequence length="363" mass="39481">MKRSLVTAYLGFSYVLGIGPMKFASLVAHFGNAEKAYRANLKQLQEILGLVSAEAFYSFRNDFSPEKELDRLEKQSIHVIPQISQKYPPNLLSISDSPICLFAKGDPSKLFPKKIGIAVVGTRKPTAYGIQVTKRITSDLADYGATIVSGMALGIDAEAHKAALDNEAPTVAVLGCGVNIPYPAANKWLYDRILKEGGVIVSEFPPDRTVLPGLFISRNRIISGLSQGVLITEGLKDSGALITASYAANQGRDVFAVPSPITSNMSEAPHILLKQGAKLVTSAQDILEEYNISVRNSKQKTVDFSLLNSEERSIVQALLETPFLIDDLIVVIDFPVSQTLQVLSRLELKGIVEKNSEGKYQIA</sequence>
<dbReference type="PANTHER" id="PTHR43022">
    <property type="entry name" value="PROTEIN SMF"/>
    <property type="match status" value="1"/>
</dbReference>
<feature type="domain" description="DprA winged helix" evidence="3">
    <location>
        <begin position="307"/>
        <end position="353"/>
    </location>
</feature>
<evidence type="ECO:0000313" key="5">
    <source>
        <dbReference type="Proteomes" id="UP000178558"/>
    </source>
</evidence>
<dbReference type="EMBL" id="MGAQ01000012">
    <property type="protein sequence ID" value="OGK50720.1"/>
    <property type="molecule type" value="Genomic_DNA"/>
</dbReference>
<proteinExistence type="inferred from homology"/>
<dbReference type="Proteomes" id="UP000178558">
    <property type="component" value="Unassembled WGS sequence"/>
</dbReference>
<dbReference type="InterPro" id="IPR036388">
    <property type="entry name" value="WH-like_DNA-bd_sf"/>
</dbReference>
<comment type="similarity">
    <text evidence="1">Belongs to the DprA/Smf family.</text>
</comment>
<gene>
    <name evidence="4" type="ORF">A3B50_04440</name>
</gene>
<name>A0A1F7J549_9BACT</name>
<comment type="caution">
    <text evidence="4">The sequence shown here is derived from an EMBL/GenBank/DDBJ whole genome shotgun (WGS) entry which is preliminary data.</text>
</comment>
<dbReference type="GO" id="GO:0009294">
    <property type="term" value="P:DNA-mediated transformation"/>
    <property type="evidence" value="ECO:0007669"/>
    <property type="project" value="InterPro"/>
</dbReference>
<dbReference type="Pfam" id="PF02481">
    <property type="entry name" value="DNA_processg_A"/>
    <property type="match status" value="1"/>
</dbReference>
<dbReference type="InterPro" id="IPR010994">
    <property type="entry name" value="RuvA_2-like"/>
</dbReference>
<protein>
    <submittedName>
        <fullName evidence="4">DNA protecting protein DprA</fullName>
    </submittedName>
</protein>
<dbReference type="Pfam" id="PF17782">
    <property type="entry name" value="WHD_DprA"/>
    <property type="match status" value="1"/>
</dbReference>
<dbReference type="NCBIfam" id="TIGR00732">
    <property type="entry name" value="dprA"/>
    <property type="match status" value="1"/>
</dbReference>
<evidence type="ECO:0000313" key="4">
    <source>
        <dbReference type="EMBL" id="OGK50720.1"/>
    </source>
</evidence>
<reference evidence="4 5" key="1">
    <citation type="journal article" date="2016" name="Nat. Commun.">
        <title>Thousands of microbial genomes shed light on interconnected biogeochemical processes in an aquifer system.</title>
        <authorList>
            <person name="Anantharaman K."/>
            <person name="Brown C.T."/>
            <person name="Hug L.A."/>
            <person name="Sharon I."/>
            <person name="Castelle C.J."/>
            <person name="Probst A.J."/>
            <person name="Thomas B.C."/>
            <person name="Singh A."/>
            <person name="Wilkins M.J."/>
            <person name="Karaoz U."/>
            <person name="Brodie E.L."/>
            <person name="Williams K.H."/>
            <person name="Hubbard S.S."/>
            <person name="Banfield J.F."/>
        </authorList>
    </citation>
    <scope>NUCLEOTIDE SEQUENCE [LARGE SCALE GENOMIC DNA]</scope>
</reference>
<dbReference type="Gene3D" id="1.10.10.10">
    <property type="entry name" value="Winged helix-like DNA-binding domain superfamily/Winged helix DNA-binding domain"/>
    <property type="match status" value="1"/>
</dbReference>
<evidence type="ECO:0000259" key="3">
    <source>
        <dbReference type="Pfam" id="PF17782"/>
    </source>
</evidence>
<feature type="domain" description="Smf/DprA SLOG" evidence="2">
    <location>
        <begin position="81"/>
        <end position="290"/>
    </location>
</feature>
<dbReference type="PANTHER" id="PTHR43022:SF1">
    <property type="entry name" value="PROTEIN SMF"/>
    <property type="match status" value="1"/>
</dbReference>
<dbReference type="SUPFAM" id="SSF47781">
    <property type="entry name" value="RuvA domain 2-like"/>
    <property type="match status" value="1"/>
</dbReference>
<dbReference type="Gene3D" id="3.40.50.450">
    <property type="match status" value="1"/>
</dbReference>
<accession>A0A1F7J549</accession>
<dbReference type="InterPro" id="IPR041614">
    <property type="entry name" value="DprA_WH"/>
</dbReference>
<evidence type="ECO:0000259" key="2">
    <source>
        <dbReference type="Pfam" id="PF02481"/>
    </source>
</evidence>